<name>A0A316ZEU7_9BASI</name>
<dbReference type="InterPro" id="IPR001683">
    <property type="entry name" value="PX_dom"/>
</dbReference>
<feature type="compositionally biased region" description="Basic and acidic residues" evidence="2">
    <location>
        <begin position="117"/>
        <end position="127"/>
    </location>
</feature>
<dbReference type="PROSITE" id="PS50195">
    <property type="entry name" value="PX"/>
    <property type="match status" value="1"/>
</dbReference>
<evidence type="ECO:0000259" key="5">
    <source>
        <dbReference type="PROSITE" id="PS50238"/>
    </source>
</evidence>
<evidence type="ECO:0000313" key="7">
    <source>
        <dbReference type="Proteomes" id="UP000245946"/>
    </source>
</evidence>
<feature type="domain" description="PH" evidence="3">
    <location>
        <begin position="511"/>
        <end position="623"/>
    </location>
</feature>
<dbReference type="GO" id="GO:0005737">
    <property type="term" value="C:cytoplasm"/>
    <property type="evidence" value="ECO:0007669"/>
    <property type="project" value="TreeGrafter"/>
</dbReference>
<feature type="region of interest" description="Disordered" evidence="2">
    <location>
        <begin position="1"/>
        <end position="54"/>
    </location>
</feature>
<feature type="compositionally biased region" description="Low complexity" evidence="2">
    <location>
        <begin position="167"/>
        <end position="194"/>
    </location>
</feature>
<dbReference type="CDD" id="cd06093">
    <property type="entry name" value="PX_domain"/>
    <property type="match status" value="1"/>
</dbReference>
<feature type="compositionally biased region" description="Polar residues" evidence="2">
    <location>
        <begin position="140"/>
        <end position="166"/>
    </location>
</feature>
<evidence type="ECO:0000256" key="1">
    <source>
        <dbReference type="ARBA" id="ARBA00022468"/>
    </source>
</evidence>
<dbReference type="SMART" id="SM00324">
    <property type="entry name" value="RhoGAP"/>
    <property type="match status" value="1"/>
</dbReference>
<dbReference type="AlphaFoldDB" id="A0A316ZEU7"/>
<feature type="region of interest" description="Disordered" evidence="2">
    <location>
        <begin position="1152"/>
        <end position="1202"/>
    </location>
</feature>
<dbReference type="RefSeq" id="XP_025599827.1">
    <property type="nucleotide sequence ID" value="XM_025745124.1"/>
</dbReference>
<dbReference type="InterPro" id="IPR008936">
    <property type="entry name" value="Rho_GTPase_activation_prot"/>
</dbReference>
<feature type="compositionally biased region" description="Low complexity" evidence="2">
    <location>
        <begin position="21"/>
        <end position="38"/>
    </location>
</feature>
<dbReference type="PANTHER" id="PTHR23176">
    <property type="entry name" value="RHO/RAC/CDC GTPASE-ACTIVATING PROTEIN"/>
    <property type="match status" value="1"/>
</dbReference>
<reference evidence="6 7" key="1">
    <citation type="journal article" date="2018" name="Mol. Biol. Evol.">
        <title>Broad Genomic Sampling Reveals a Smut Pathogenic Ancestry of the Fungal Clade Ustilaginomycotina.</title>
        <authorList>
            <person name="Kijpornyongpan T."/>
            <person name="Mondo S.J."/>
            <person name="Barry K."/>
            <person name="Sandor L."/>
            <person name="Lee J."/>
            <person name="Lipzen A."/>
            <person name="Pangilinan J."/>
            <person name="LaButti K."/>
            <person name="Hainaut M."/>
            <person name="Henrissat B."/>
            <person name="Grigoriev I.V."/>
            <person name="Spatafora J.W."/>
            <person name="Aime M.C."/>
        </authorList>
    </citation>
    <scope>NUCLEOTIDE SEQUENCE [LARGE SCALE GENOMIC DNA]</scope>
    <source>
        <strain evidence="6 7">MCA 4186</strain>
    </source>
</reference>
<feature type="compositionally biased region" description="Low complexity" evidence="2">
    <location>
        <begin position="211"/>
        <end position="226"/>
    </location>
</feature>
<dbReference type="Gene3D" id="2.30.29.30">
    <property type="entry name" value="Pleckstrin-homology domain (PH domain)/Phosphotyrosine-binding domain (PTB)"/>
    <property type="match status" value="1"/>
</dbReference>
<dbReference type="EMBL" id="KZ819288">
    <property type="protein sequence ID" value="PWN99548.1"/>
    <property type="molecule type" value="Genomic_DNA"/>
</dbReference>
<evidence type="ECO:0000259" key="3">
    <source>
        <dbReference type="PROSITE" id="PS50003"/>
    </source>
</evidence>
<dbReference type="FunFam" id="1.10.555.10:FF:000049">
    <property type="entry name" value="Related to BEM3-GTPase-activating protein"/>
    <property type="match status" value="1"/>
</dbReference>
<dbReference type="Gene3D" id="1.10.555.10">
    <property type="entry name" value="Rho GTPase activation protein"/>
    <property type="match status" value="1"/>
</dbReference>
<feature type="compositionally biased region" description="Low complexity" evidence="2">
    <location>
        <begin position="286"/>
        <end position="296"/>
    </location>
</feature>
<dbReference type="SMART" id="SM00233">
    <property type="entry name" value="PH"/>
    <property type="match status" value="1"/>
</dbReference>
<dbReference type="InterPro" id="IPR011993">
    <property type="entry name" value="PH-like_dom_sf"/>
</dbReference>
<dbReference type="SUPFAM" id="SSF50729">
    <property type="entry name" value="PH domain-like"/>
    <property type="match status" value="1"/>
</dbReference>
<dbReference type="Gene3D" id="3.30.1520.10">
    <property type="entry name" value="Phox-like domain"/>
    <property type="match status" value="1"/>
</dbReference>
<sequence>MSTSSPRPRRRLDSDDRGRVASGSAHAHGTSSSAAPHGELASVTSHASSSRLAANGPSRGYVPLALADALARAGGDTTRALDEVLAERNKFCLEAGKLSGENVRIWNLMGRIRKENEALKTPSRRDASSASAMAAPELTHSVSQASSLGDGAGSTTRAASFDVASTRSSPAGAQQPPASAGAGSSSSGFAQARRSVVRARPSTGDRAVQPSSSSSSLSHDVSAVSSPLRSSGDDRREAVVAPARSGADAQSSIMAQRAAAQRRQPLDEPRAAEEADDFDAVDESVAGDTDGTSDAGAGLGLEPAVDLAERSADEPQVSTPRGGAPPEYRDEPLLATPGQRKGSISAIAARARQGSLSSSRGSISSLSAVPTPVLDSRQLSSAAVHVVGSMLRSNERGREVISFFISVALAPRAAGAPGATWRVEKLYSDVLALDARLKQKHGKAASKRMAGATLPDKMLFRDHAPSKVDQRKAVLESYLQNLLAVELPDKDDICTFLCTDVVPSKPKDAAATTREGFLTKKGQNMGRWVTRLYVLMGAQLDYYETRGGPHLGSINIAGAQIGRQQRSATSEMDENSYRHAFLILEKRPPTVPGEQTQMVRHVLCAESDAERDEWVEVLVRAIAELDRQGRSAERAARSASSTPSVAASAKQPPRQDAPLPPPQRPDQRAVPAPMSPPSHGTIASRRLAQEAAGAGDALRSPEASRKPPASPKAPVTPLAFNPRAALPSRSASQDAGLETPARLSTPPPQPTERHSESAFRAPATARPAISGPMNGTPIPSGYKFGSRDEPLGSVAAPDASSKKDDKKRGFWHRFGGGAAADKTAGAVARPVFGVPLAESIAISHIAEGLELPSVVYRCIEYLEKSNAANEEGIYRLSGSSAVVKALKERFNAEGDVDLLATGEQFYDPHAVAGLLKTFLRELPASVLTRELHLEFMRVNDIVDRRERVNELGALVSILPLANYSLLRTLCSHLIKIIEHADVNKMTMRNVGIVFSPTLGIPAGVFALFLTEFDWVFWTSAEGEPAPRQMEEDIQAPDSTELGSAQFAAPPAVESPAQRRRNNRASWIAGGQVHTGDGDVLPVSPAPMPHAARSNRNSLQYDASEADRLLGPQTRGRLEALDDAADDDALDFAAEDDAESTSAHAADFTEAPLAPAYVPQPHSAGAVPPSPAGSLRAMRSPQRSAHGGIVPSPSLAGFPRSPA</sequence>
<dbReference type="Pfam" id="PF00787">
    <property type="entry name" value="PX"/>
    <property type="match status" value="1"/>
</dbReference>
<feature type="domain" description="Rho-GAP" evidence="5">
    <location>
        <begin position="834"/>
        <end position="1040"/>
    </location>
</feature>
<dbReference type="GO" id="GO:0005096">
    <property type="term" value="F:GTPase activator activity"/>
    <property type="evidence" value="ECO:0007669"/>
    <property type="project" value="UniProtKB-KW"/>
</dbReference>
<dbReference type="GeneID" id="37272668"/>
<feature type="region of interest" description="Disordered" evidence="2">
    <location>
        <begin position="1068"/>
        <end position="1103"/>
    </location>
</feature>
<dbReference type="PROSITE" id="PS50003">
    <property type="entry name" value="PH_DOMAIN"/>
    <property type="match status" value="1"/>
</dbReference>
<dbReference type="Proteomes" id="UP000245946">
    <property type="component" value="Unassembled WGS sequence"/>
</dbReference>
<evidence type="ECO:0000313" key="6">
    <source>
        <dbReference type="EMBL" id="PWN99548.1"/>
    </source>
</evidence>
<dbReference type="SUPFAM" id="SSF48350">
    <property type="entry name" value="GTPase activation domain, GAP"/>
    <property type="match status" value="1"/>
</dbReference>
<dbReference type="Pfam" id="PF00169">
    <property type="entry name" value="PH"/>
    <property type="match status" value="1"/>
</dbReference>
<dbReference type="OrthoDB" id="185175at2759"/>
<dbReference type="InterPro" id="IPR000198">
    <property type="entry name" value="RhoGAP_dom"/>
</dbReference>
<protein>
    <submittedName>
        <fullName evidence="6">RhoGAP-domain-containing protein</fullName>
    </submittedName>
</protein>
<dbReference type="SUPFAM" id="SSF64268">
    <property type="entry name" value="PX domain"/>
    <property type="match status" value="1"/>
</dbReference>
<feature type="region of interest" description="Disordered" evidence="2">
    <location>
        <begin position="627"/>
        <end position="808"/>
    </location>
</feature>
<keyword evidence="1" id="KW-0343">GTPase activation</keyword>
<gene>
    <name evidence="6" type="ORF">FA09DRAFT_359560</name>
</gene>
<feature type="compositionally biased region" description="Basic and acidic residues" evidence="2">
    <location>
        <begin position="264"/>
        <end position="273"/>
    </location>
</feature>
<evidence type="ECO:0000256" key="2">
    <source>
        <dbReference type="SAM" id="MobiDB-lite"/>
    </source>
</evidence>
<dbReference type="InterPro" id="IPR050729">
    <property type="entry name" value="Rho-GAP"/>
</dbReference>
<dbReference type="PANTHER" id="PTHR23176:SF129">
    <property type="entry name" value="RHO GTPASE ACTIVATING PROTEIN AT 16F, ISOFORM E-RELATED"/>
    <property type="match status" value="1"/>
</dbReference>
<dbReference type="STRING" id="58919.A0A316ZEU7"/>
<feature type="domain" description="PX" evidence="4">
    <location>
        <begin position="381"/>
        <end position="504"/>
    </location>
</feature>
<feature type="region of interest" description="Disordered" evidence="2">
    <location>
        <begin position="117"/>
        <end position="337"/>
    </location>
</feature>
<dbReference type="PROSITE" id="PS50238">
    <property type="entry name" value="RHOGAP"/>
    <property type="match status" value="1"/>
</dbReference>
<dbReference type="GO" id="GO:0035091">
    <property type="term" value="F:phosphatidylinositol binding"/>
    <property type="evidence" value="ECO:0007669"/>
    <property type="project" value="InterPro"/>
</dbReference>
<dbReference type="GO" id="GO:0007165">
    <property type="term" value="P:signal transduction"/>
    <property type="evidence" value="ECO:0007669"/>
    <property type="project" value="InterPro"/>
</dbReference>
<feature type="compositionally biased region" description="Low complexity" evidence="2">
    <location>
        <begin position="637"/>
        <end position="657"/>
    </location>
</feature>
<proteinExistence type="predicted"/>
<dbReference type="InterPro" id="IPR036871">
    <property type="entry name" value="PX_dom_sf"/>
</dbReference>
<organism evidence="6 7">
    <name type="scientific">Tilletiopsis washingtonensis</name>
    <dbReference type="NCBI Taxonomy" id="58919"/>
    <lineage>
        <taxon>Eukaryota</taxon>
        <taxon>Fungi</taxon>
        <taxon>Dikarya</taxon>
        <taxon>Basidiomycota</taxon>
        <taxon>Ustilaginomycotina</taxon>
        <taxon>Exobasidiomycetes</taxon>
        <taxon>Entylomatales</taxon>
        <taxon>Entylomatales incertae sedis</taxon>
        <taxon>Tilletiopsis</taxon>
    </lineage>
</organism>
<feature type="compositionally biased region" description="Polar residues" evidence="2">
    <location>
        <begin position="42"/>
        <end position="52"/>
    </location>
</feature>
<keyword evidence="7" id="KW-1185">Reference proteome</keyword>
<dbReference type="InterPro" id="IPR001849">
    <property type="entry name" value="PH_domain"/>
</dbReference>
<evidence type="ECO:0000259" key="4">
    <source>
        <dbReference type="PROSITE" id="PS50195"/>
    </source>
</evidence>
<accession>A0A316ZEU7</accession>
<feature type="compositionally biased region" description="Basic and acidic residues" evidence="2">
    <location>
        <begin position="627"/>
        <end position="636"/>
    </location>
</feature>
<dbReference type="Pfam" id="PF00620">
    <property type="entry name" value="RhoGAP"/>
    <property type="match status" value="1"/>
</dbReference>